<keyword evidence="3" id="KW-1185">Reference proteome</keyword>
<dbReference type="RefSeq" id="WP_012732624.1">
    <property type="nucleotide sequence ID" value="NZ_CP137757.1"/>
</dbReference>
<reference evidence="2 3" key="1">
    <citation type="submission" date="2023-10" db="EMBL/GenBank/DDBJ databases">
        <title>complete genome sequence of Corynebacterium pseudokroppenstedtii P15-C1.</title>
        <authorList>
            <person name="Bruggemann H."/>
            <person name="Poehlein A."/>
        </authorList>
    </citation>
    <scope>NUCLEOTIDE SEQUENCE [LARGE SCALE GENOMIC DNA]</scope>
    <source>
        <strain evidence="2 3">P15_C1</strain>
    </source>
</reference>
<evidence type="ECO:0000313" key="3">
    <source>
        <dbReference type="Proteomes" id="UP001174314"/>
    </source>
</evidence>
<protein>
    <submittedName>
        <fullName evidence="2">Uncharacterized protein</fullName>
    </submittedName>
</protein>
<evidence type="ECO:0000313" key="2">
    <source>
        <dbReference type="EMBL" id="WPF24909.1"/>
    </source>
</evidence>
<dbReference type="EMBL" id="CP137757">
    <property type="protein sequence ID" value="WPF24909.1"/>
    <property type="molecule type" value="Genomic_DNA"/>
</dbReference>
<dbReference type="KEGG" id="cpsk:Q0N40_10415"/>
<evidence type="ECO:0000256" key="1">
    <source>
        <dbReference type="SAM" id="Phobius"/>
    </source>
</evidence>
<keyword evidence="1" id="KW-1133">Transmembrane helix</keyword>
<sequence>MPLYAISIIVLSGAVIGRILGLRIRMRENPELQEKGFKAFFQSGKEKTEEK</sequence>
<accession>A0AAU0Q190</accession>
<keyword evidence="1" id="KW-0812">Transmembrane</keyword>
<organism evidence="2 3">
    <name type="scientific">Corynebacterium pseudokroppenstedtii</name>
    <dbReference type="NCBI Taxonomy" id="2804917"/>
    <lineage>
        <taxon>Bacteria</taxon>
        <taxon>Bacillati</taxon>
        <taxon>Actinomycetota</taxon>
        <taxon>Actinomycetes</taxon>
        <taxon>Mycobacteriales</taxon>
        <taxon>Corynebacteriaceae</taxon>
        <taxon>Corynebacterium</taxon>
    </lineage>
</organism>
<dbReference type="Proteomes" id="UP001174314">
    <property type="component" value="Chromosome"/>
</dbReference>
<proteinExistence type="predicted"/>
<name>A0AAU0Q190_9CORY</name>
<feature type="transmembrane region" description="Helical" evidence="1">
    <location>
        <begin position="6"/>
        <end position="24"/>
    </location>
</feature>
<dbReference type="AlphaFoldDB" id="A0AAU0Q190"/>
<gene>
    <name evidence="2" type="ORF">Q0N40_10415</name>
</gene>
<keyword evidence="1" id="KW-0472">Membrane</keyword>